<dbReference type="Pfam" id="PF04193">
    <property type="entry name" value="PQ-loop"/>
    <property type="match status" value="2"/>
</dbReference>
<evidence type="ECO:0000313" key="7">
    <source>
        <dbReference type="Proteomes" id="UP001431209"/>
    </source>
</evidence>
<dbReference type="InterPro" id="IPR006603">
    <property type="entry name" value="PQ-loop_rpt"/>
</dbReference>
<dbReference type="Gene3D" id="1.20.1280.290">
    <property type="match status" value="2"/>
</dbReference>
<evidence type="ECO:0000256" key="1">
    <source>
        <dbReference type="ARBA" id="ARBA00004141"/>
    </source>
</evidence>
<keyword evidence="3 5" id="KW-1133">Transmembrane helix</keyword>
<dbReference type="PANTHER" id="PTHR16201:SF34">
    <property type="entry name" value="LYSOSOMAL AMINO ACID TRANSPORTER 1"/>
    <property type="match status" value="1"/>
</dbReference>
<evidence type="ECO:0000256" key="5">
    <source>
        <dbReference type="SAM" id="Phobius"/>
    </source>
</evidence>
<evidence type="ECO:0000256" key="4">
    <source>
        <dbReference type="ARBA" id="ARBA00023136"/>
    </source>
</evidence>
<proteinExistence type="predicted"/>
<dbReference type="EMBL" id="JAOPGA020001409">
    <property type="protein sequence ID" value="KAL0488165.1"/>
    <property type="molecule type" value="Genomic_DNA"/>
</dbReference>
<keyword evidence="4 5" id="KW-0472">Membrane</keyword>
<dbReference type="FunFam" id="1.20.1280.290:FF:000009">
    <property type="entry name" value="PQ loop repeat family protein"/>
    <property type="match status" value="1"/>
</dbReference>
<comment type="caution">
    <text evidence="6">The sequence shown here is derived from an EMBL/GenBank/DDBJ whole genome shotgun (WGS) entry which is preliminary data.</text>
</comment>
<name>A0AAW2ZFE1_9EUKA</name>
<feature type="transmembrane region" description="Helical" evidence="5">
    <location>
        <begin position="267"/>
        <end position="287"/>
    </location>
</feature>
<evidence type="ECO:0000256" key="2">
    <source>
        <dbReference type="ARBA" id="ARBA00022692"/>
    </source>
</evidence>
<dbReference type="PANTHER" id="PTHR16201">
    <property type="entry name" value="SEVEN TRANSMEMBRANE PROTEIN 1-RELATED"/>
    <property type="match status" value="1"/>
</dbReference>
<feature type="transmembrane region" description="Helical" evidence="5">
    <location>
        <begin position="114"/>
        <end position="134"/>
    </location>
</feature>
<organism evidence="6 7">
    <name type="scientific">Acrasis kona</name>
    <dbReference type="NCBI Taxonomy" id="1008807"/>
    <lineage>
        <taxon>Eukaryota</taxon>
        <taxon>Discoba</taxon>
        <taxon>Heterolobosea</taxon>
        <taxon>Tetramitia</taxon>
        <taxon>Eutetramitia</taxon>
        <taxon>Acrasidae</taxon>
        <taxon>Acrasis</taxon>
    </lineage>
</organism>
<dbReference type="GO" id="GO:0098852">
    <property type="term" value="C:lytic vacuole membrane"/>
    <property type="evidence" value="ECO:0007669"/>
    <property type="project" value="UniProtKB-ARBA"/>
</dbReference>
<evidence type="ECO:0000256" key="3">
    <source>
        <dbReference type="ARBA" id="ARBA00022989"/>
    </source>
</evidence>
<feature type="transmembrane region" description="Helical" evidence="5">
    <location>
        <begin position="175"/>
        <end position="195"/>
    </location>
</feature>
<reference evidence="6 7" key="1">
    <citation type="submission" date="2024-03" db="EMBL/GenBank/DDBJ databases">
        <title>The Acrasis kona genome and developmental transcriptomes reveal deep origins of eukaryotic multicellular pathways.</title>
        <authorList>
            <person name="Sheikh S."/>
            <person name="Fu C.-J."/>
            <person name="Brown M.W."/>
            <person name="Baldauf S.L."/>
        </authorList>
    </citation>
    <scope>NUCLEOTIDE SEQUENCE [LARGE SCALE GENOMIC DNA]</scope>
    <source>
        <strain evidence="6 7">ATCC MYA-3509</strain>
    </source>
</reference>
<evidence type="ECO:0000313" key="6">
    <source>
        <dbReference type="EMBL" id="KAL0488165.1"/>
    </source>
</evidence>
<gene>
    <name evidence="6" type="ORF">AKO1_015315</name>
</gene>
<dbReference type="GO" id="GO:0015174">
    <property type="term" value="F:basic amino acid transmembrane transporter activity"/>
    <property type="evidence" value="ECO:0007669"/>
    <property type="project" value="UniProtKB-ARBA"/>
</dbReference>
<dbReference type="SMART" id="SM00679">
    <property type="entry name" value="CTNS"/>
    <property type="match status" value="2"/>
</dbReference>
<keyword evidence="2 5" id="KW-0812">Transmembrane</keyword>
<feature type="transmembrane region" description="Helical" evidence="5">
    <location>
        <begin position="86"/>
        <end position="108"/>
    </location>
</feature>
<feature type="transmembrane region" description="Helical" evidence="5">
    <location>
        <begin position="228"/>
        <end position="246"/>
    </location>
</feature>
<dbReference type="AlphaFoldDB" id="A0AAW2ZFE1"/>
<protein>
    <submittedName>
        <fullName evidence="6">Lysosomal amino acid transporter</fullName>
    </submittedName>
</protein>
<keyword evidence="7" id="KW-1185">Reference proteome</keyword>
<feature type="transmembrane region" description="Helical" evidence="5">
    <location>
        <begin position="299"/>
        <end position="320"/>
    </location>
</feature>
<sequence>MYPSHSILSDPAVSNITGNVTVGCAPIDANGFHQIEWMMRYFGTCARSPMEQASFYVGLASIGFWLCANTPQLIETYRKKDARSLAPVFLLLWITGDATNLIGAVLTGQLFTQIAVAIYFFVMDVLLITQYSYYELRRKFNERSSAYNSSLNVRSVSAPPETPLVVRPPTQLNSYLFLTFLLCMGGVLFITNINVASSDSSIRLPGRTLLSTNEVIIIDDDPWPLESAVEKIGYSLGSLSAALYLASRIPQILKNFYRKSTEGLSPILFLCAFLGNTAYTLSVLLYSVDLNFILSKLPWIVGSAGVLLLDLVILSQFVLFRKNIQKTPGFEELAEDEVEKTV</sequence>
<dbReference type="InterPro" id="IPR051415">
    <property type="entry name" value="LAAT-1"/>
</dbReference>
<dbReference type="Proteomes" id="UP001431209">
    <property type="component" value="Unassembled WGS sequence"/>
</dbReference>
<comment type="subcellular location">
    <subcellularLocation>
        <location evidence="1">Membrane</location>
        <topology evidence="1">Multi-pass membrane protein</topology>
    </subcellularLocation>
</comment>
<accession>A0AAW2ZFE1</accession>